<dbReference type="AlphaFoldDB" id="A0A376DT79"/>
<keyword evidence="2" id="KW-0472">Membrane</keyword>
<reference evidence="3 4" key="1">
    <citation type="submission" date="2018-06" db="EMBL/GenBank/DDBJ databases">
        <authorList>
            <consortium name="Pathogen Informatics"/>
            <person name="Doyle S."/>
        </authorList>
    </citation>
    <scope>NUCLEOTIDE SEQUENCE [LARGE SCALE GENOMIC DNA]</scope>
    <source>
        <strain evidence="3 4">NCTC13533</strain>
    </source>
</reference>
<accession>A0A376DT79</accession>
<evidence type="ECO:0000313" key="4">
    <source>
        <dbReference type="Proteomes" id="UP000255224"/>
    </source>
</evidence>
<name>A0A376DT79_CHRCU</name>
<keyword evidence="2" id="KW-0812">Transmembrane</keyword>
<dbReference type="RefSeq" id="WP_228425923.1">
    <property type="nucleotide sequence ID" value="NZ_CP033920.1"/>
</dbReference>
<dbReference type="Proteomes" id="UP000255224">
    <property type="component" value="Unassembled WGS sequence"/>
</dbReference>
<organism evidence="3 4">
    <name type="scientific">Chryseobacterium carnipullorum</name>
    <dbReference type="NCBI Taxonomy" id="1124835"/>
    <lineage>
        <taxon>Bacteria</taxon>
        <taxon>Pseudomonadati</taxon>
        <taxon>Bacteroidota</taxon>
        <taxon>Flavobacteriia</taxon>
        <taxon>Flavobacteriales</taxon>
        <taxon>Weeksellaceae</taxon>
        <taxon>Chryseobacterium group</taxon>
        <taxon>Chryseobacterium</taxon>
    </lineage>
</organism>
<evidence type="ECO:0000256" key="1">
    <source>
        <dbReference type="SAM" id="MobiDB-lite"/>
    </source>
</evidence>
<keyword evidence="2" id="KW-1133">Transmembrane helix</keyword>
<protein>
    <submittedName>
        <fullName evidence="3">Uncharacterized protein</fullName>
    </submittedName>
</protein>
<feature type="region of interest" description="Disordered" evidence="1">
    <location>
        <begin position="33"/>
        <end position="52"/>
    </location>
</feature>
<evidence type="ECO:0000313" key="3">
    <source>
        <dbReference type="EMBL" id="STC94088.1"/>
    </source>
</evidence>
<evidence type="ECO:0000256" key="2">
    <source>
        <dbReference type="SAM" id="Phobius"/>
    </source>
</evidence>
<gene>
    <name evidence="3" type="ORF">NCTC13533_01312</name>
</gene>
<proteinExistence type="predicted"/>
<sequence length="52" mass="5716">MNLINHQLKIYALAVMGSGIFMACAQTRKVTHSKTNAAQSKSGKIIPSQLKW</sequence>
<feature type="transmembrane region" description="Helical" evidence="2">
    <location>
        <begin position="6"/>
        <end position="25"/>
    </location>
</feature>
<feature type="compositionally biased region" description="Polar residues" evidence="1">
    <location>
        <begin position="33"/>
        <end position="42"/>
    </location>
</feature>
<dbReference type="EMBL" id="UFVQ01000003">
    <property type="protein sequence ID" value="STC94088.1"/>
    <property type="molecule type" value="Genomic_DNA"/>
</dbReference>